<keyword evidence="6" id="KW-0564">Palmitate</keyword>
<dbReference type="PANTHER" id="PTHR43649:SF33">
    <property type="entry name" value="POLYGALACTURONAN_RHAMNOGALACTURONAN-BINDING PROTEIN YTCQ"/>
    <property type="match status" value="1"/>
</dbReference>
<evidence type="ECO:0000256" key="7">
    <source>
        <dbReference type="ARBA" id="ARBA00023288"/>
    </source>
</evidence>
<reference evidence="9 10" key="1">
    <citation type="submission" date="2018-08" db="EMBL/GenBank/DDBJ databases">
        <title>A genome reference for cultivated species of the human gut microbiota.</title>
        <authorList>
            <person name="Zou Y."/>
            <person name="Xue W."/>
            <person name="Luo G."/>
        </authorList>
    </citation>
    <scope>NUCLEOTIDE SEQUENCE [LARGE SCALE GENOMIC DNA]</scope>
    <source>
        <strain evidence="9 10">AF28-15</strain>
    </source>
</reference>
<evidence type="ECO:0000256" key="2">
    <source>
        <dbReference type="ARBA" id="ARBA00022448"/>
    </source>
</evidence>
<comment type="similarity">
    <text evidence="1">Belongs to the bacterial solute-binding protein 1 family.</text>
</comment>
<dbReference type="PANTHER" id="PTHR43649">
    <property type="entry name" value="ARABINOSE-BINDING PROTEIN-RELATED"/>
    <property type="match status" value="1"/>
</dbReference>
<name>A0A412BDZ0_9FIRM</name>
<dbReference type="Pfam" id="PF13416">
    <property type="entry name" value="SBP_bac_8"/>
    <property type="match status" value="1"/>
</dbReference>
<keyword evidence="3" id="KW-1003">Cell membrane</keyword>
<keyword evidence="5" id="KW-0472">Membrane</keyword>
<evidence type="ECO:0000256" key="5">
    <source>
        <dbReference type="ARBA" id="ARBA00023136"/>
    </source>
</evidence>
<proteinExistence type="inferred from homology"/>
<evidence type="ECO:0000256" key="4">
    <source>
        <dbReference type="ARBA" id="ARBA00022729"/>
    </source>
</evidence>
<feature type="signal peptide" evidence="8">
    <location>
        <begin position="1"/>
        <end position="19"/>
    </location>
</feature>
<organism evidence="9 10">
    <name type="scientific">Roseburia inulinivorans</name>
    <dbReference type="NCBI Taxonomy" id="360807"/>
    <lineage>
        <taxon>Bacteria</taxon>
        <taxon>Bacillati</taxon>
        <taxon>Bacillota</taxon>
        <taxon>Clostridia</taxon>
        <taxon>Lachnospirales</taxon>
        <taxon>Lachnospiraceae</taxon>
        <taxon>Roseburia</taxon>
    </lineage>
</organism>
<accession>A0A412BDZ0</accession>
<evidence type="ECO:0000256" key="3">
    <source>
        <dbReference type="ARBA" id="ARBA00022475"/>
    </source>
</evidence>
<dbReference type="Proteomes" id="UP000283738">
    <property type="component" value="Unassembled WGS sequence"/>
</dbReference>
<dbReference type="AlphaFoldDB" id="A0A412BDZ0"/>
<dbReference type="GO" id="GO:0055085">
    <property type="term" value="P:transmembrane transport"/>
    <property type="evidence" value="ECO:0007669"/>
    <property type="project" value="InterPro"/>
</dbReference>
<dbReference type="InterPro" id="IPR050490">
    <property type="entry name" value="Bact_solute-bd_prot1"/>
</dbReference>
<evidence type="ECO:0000256" key="8">
    <source>
        <dbReference type="SAM" id="SignalP"/>
    </source>
</evidence>
<gene>
    <name evidence="9" type="ORF">DWY96_04900</name>
</gene>
<dbReference type="SUPFAM" id="SSF53850">
    <property type="entry name" value="Periplasmic binding protein-like II"/>
    <property type="match status" value="1"/>
</dbReference>
<dbReference type="Gene3D" id="3.40.190.10">
    <property type="entry name" value="Periplasmic binding protein-like II"/>
    <property type="match status" value="2"/>
</dbReference>
<dbReference type="RefSeq" id="WP_118109164.1">
    <property type="nucleotide sequence ID" value="NZ_QRTF01000007.1"/>
</dbReference>
<keyword evidence="4 8" id="KW-0732">Signal</keyword>
<evidence type="ECO:0000313" key="10">
    <source>
        <dbReference type="Proteomes" id="UP000283738"/>
    </source>
</evidence>
<evidence type="ECO:0000313" key="9">
    <source>
        <dbReference type="EMBL" id="RGQ52007.1"/>
    </source>
</evidence>
<dbReference type="PROSITE" id="PS01037">
    <property type="entry name" value="SBP_BACTERIAL_1"/>
    <property type="match status" value="1"/>
</dbReference>
<dbReference type="InterPro" id="IPR006059">
    <property type="entry name" value="SBP"/>
</dbReference>
<comment type="caution">
    <text evidence="9">The sequence shown here is derived from an EMBL/GenBank/DDBJ whole genome shotgun (WGS) entry which is preliminary data.</text>
</comment>
<feature type="chain" id="PRO_5039453265" evidence="8">
    <location>
        <begin position="20"/>
        <end position="440"/>
    </location>
</feature>
<dbReference type="InterPro" id="IPR006061">
    <property type="entry name" value="SBP_1_CS"/>
</dbReference>
<protein>
    <submittedName>
        <fullName evidence="9">Carbohydrate ABC transporter substrate-binding protein</fullName>
    </submittedName>
</protein>
<dbReference type="PROSITE" id="PS51257">
    <property type="entry name" value="PROKAR_LIPOPROTEIN"/>
    <property type="match status" value="1"/>
</dbReference>
<evidence type="ECO:0000256" key="1">
    <source>
        <dbReference type="ARBA" id="ARBA00008520"/>
    </source>
</evidence>
<sequence>MRKKLVSMMLCATMVLSMALTGCGSSQEKDTAATGDVAATETGATNETGTDAEVEFTWMHHMTEDGKRQWVEWCAKTYMEKHPNVTINVEMVSQSDYDQMLKTKIAADDAPMIFDMERTSLAQYKDAGHLADINDVAAGLTDYDEATLLEGQFNDTQYGIPVDMNGYGVFYNKDVFEENNIEIPKTLSELKAVCETLQEKGITPFGAPFSESWCTIQYISVPNYIISISKDKNWFVDKMNLSSSFADDAGFKEAMQILKDFAPYYGDDPFATTWNDTLSGLATGEVAMTVNGSYTIAGVTSINPDARIGAFAFPTSEDPSGAVVVMKPGSSFCVYNSSDADKVAAAKGFLSFLTSEEAAVQFVELTSGITAHRVDTKTVEGIDDINAYTGDSVYVNAAVTEFSMEYLVAEYEQIVSYLMGGIADTDELAKKLDEAFATIE</sequence>
<keyword evidence="2" id="KW-0813">Transport</keyword>
<keyword evidence="7" id="KW-0449">Lipoprotein</keyword>
<dbReference type="EMBL" id="QRTF01000007">
    <property type="protein sequence ID" value="RGQ52007.1"/>
    <property type="molecule type" value="Genomic_DNA"/>
</dbReference>
<evidence type="ECO:0000256" key="6">
    <source>
        <dbReference type="ARBA" id="ARBA00023139"/>
    </source>
</evidence>